<keyword evidence="3" id="KW-1185">Reference proteome</keyword>
<dbReference type="Proteomes" id="UP000772434">
    <property type="component" value="Unassembled WGS sequence"/>
</dbReference>
<protein>
    <submittedName>
        <fullName evidence="2">Uncharacterized protein</fullName>
    </submittedName>
</protein>
<gene>
    <name evidence="2" type="ORF">BDP27DRAFT_54946</name>
</gene>
<sequence length="212" mass="22690">MSDENCAVAPDGSLKDAQDINWQYDPDSAVLPSNTWTSHVDNESGKSMGAVSKDAFTTLMGAGKSSAAVVAGQRKSNRTRRPSTKVLQAQDVPSKGKRKSSPAPTKRRIYRKASDGFRATSISENSDLSDAPNDTEGPQPTSVAGDTDLDDDGASDDIVMESPSLEDLKAIGALDQGSTVKKSTRTLDVYTVFEKATQRRIFTQANVSSREV</sequence>
<feature type="compositionally biased region" description="Low complexity" evidence="1">
    <location>
        <begin position="63"/>
        <end position="72"/>
    </location>
</feature>
<evidence type="ECO:0000256" key="1">
    <source>
        <dbReference type="SAM" id="MobiDB-lite"/>
    </source>
</evidence>
<dbReference type="AlphaFoldDB" id="A0A9P5PN08"/>
<feature type="compositionally biased region" description="Acidic residues" evidence="1">
    <location>
        <begin position="147"/>
        <end position="158"/>
    </location>
</feature>
<feature type="region of interest" description="Disordered" evidence="1">
    <location>
        <begin position="63"/>
        <end position="158"/>
    </location>
</feature>
<accession>A0A9P5PN08</accession>
<name>A0A9P5PN08_9AGAR</name>
<evidence type="ECO:0000313" key="2">
    <source>
        <dbReference type="EMBL" id="KAF9065487.1"/>
    </source>
</evidence>
<organism evidence="2 3">
    <name type="scientific">Rhodocollybia butyracea</name>
    <dbReference type="NCBI Taxonomy" id="206335"/>
    <lineage>
        <taxon>Eukaryota</taxon>
        <taxon>Fungi</taxon>
        <taxon>Dikarya</taxon>
        <taxon>Basidiomycota</taxon>
        <taxon>Agaricomycotina</taxon>
        <taxon>Agaricomycetes</taxon>
        <taxon>Agaricomycetidae</taxon>
        <taxon>Agaricales</taxon>
        <taxon>Marasmiineae</taxon>
        <taxon>Omphalotaceae</taxon>
        <taxon>Rhodocollybia</taxon>
    </lineage>
</organism>
<feature type="compositionally biased region" description="Basic residues" evidence="1">
    <location>
        <begin position="95"/>
        <end position="111"/>
    </location>
</feature>
<proteinExistence type="predicted"/>
<dbReference type="EMBL" id="JADNRY010000103">
    <property type="protein sequence ID" value="KAF9065487.1"/>
    <property type="molecule type" value="Genomic_DNA"/>
</dbReference>
<comment type="caution">
    <text evidence="2">The sequence shown here is derived from an EMBL/GenBank/DDBJ whole genome shotgun (WGS) entry which is preliminary data.</text>
</comment>
<feature type="region of interest" description="Disordered" evidence="1">
    <location>
        <begin position="25"/>
        <end position="48"/>
    </location>
</feature>
<dbReference type="OrthoDB" id="3240105at2759"/>
<reference evidence="2" key="1">
    <citation type="submission" date="2020-11" db="EMBL/GenBank/DDBJ databases">
        <authorList>
            <consortium name="DOE Joint Genome Institute"/>
            <person name="Ahrendt S."/>
            <person name="Riley R."/>
            <person name="Andreopoulos W."/>
            <person name="Labutti K."/>
            <person name="Pangilinan J."/>
            <person name="Ruiz-Duenas F.J."/>
            <person name="Barrasa J.M."/>
            <person name="Sanchez-Garcia M."/>
            <person name="Camarero S."/>
            <person name="Miyauchi S."/>
            <person name="Serrano A."/>
            <person name="Linde D."/>
            <person name="Babiker R."/>
            <person name="Drula E."/>
            <person name="Ayuso-Fernandez I."/>
            <person name="Pacheco R."/>
            <person name="Padilla G."/>
            <person name="Ferreira P."/>
            <person name="Barriuso J."/>
            <person name="Kellner H."/>
            <person name="Castanera R."/>
            <person name="Alfaro M."/>
            <person name="Ramirez L."/>
            <person name="Pisabarro A.G."/>
            <person name="Kuo A."/>
            <person name="Tritt A."/>
            <person name="Lipzen A."/>
            <person name="He G."/>
            <person name="Yan M."/>
            <person name="Ng V."/>
            <person name="Cullen D."/>
            <person name="Martin F."/>
            <person name="Rosso M.-N."/>
            <person name="Henrissat B."/>
            <person name="Hibbett D."/>
            <person name="Martinez A.T."/>
            <person name="Grigoriev I.V."/>
        </authorList>
    </citation>
    <scope>NUCLEOTIDE SEQUENCE</scope>
    <source>
        <strain evidence="2">AH 40177</strain>
    </source>
</reference>
<evidence type="ECO:0000313" key="3">
    <source>
        <dbReference type="Proteomes" id="UP000772434"/>
    </source>
</evidence>